<name>A0A0P9HIQ8_9CHLR</name>
<keyword evidence="3" id="KW-1185">Reference proteome</keyword>
<dbReference type="AlphaFoldDB" id="A0A0P9HIQ8"/>
<gene>
    <name evidence="2" type="ORF">SE17_01710</name>
</gene>
<protein>
    <submittedName>
        <fullName evidence="2">Uncharacterized protein</fullName>
    </submittedName>
</protein>
<evidence type="ECO:0000313" key="2">
    <source>
        <dbReference type="EMBL" id="KPV54760.1"/>
    </source>
</evidence>
<proteinExistence type="predicted"/>
<reference evidence="2 3" key="1">
    <citation type="submission" date="2015-09" db="EMBL/GenBank/DDBJ databases">
        <title>Draft genome sequence of Kouleothrix aurantiaca JCM 19913.</title>
        <authorList>
            <person name="Hemp J."/>
        </authorList>
    </citation>
    <scope>NUCLEOTIDE SEQUENCE [LARGE SCALE GENOMIC DNA]</scope>
    <source>
        <strain evidence="2 3">COM-B</strain>
    </source>
</reference>
<sequence length="114" mass="12778">MTTSSTPDKPGAPDPDNLHAAIEQRIAKLEAERQKFVLEQHDALSQEEAILAPYAERLRQLPILRSHVAAREQCYLVAINELKALIAPPLPELGSIDLDAPNQPARNRNRKQQR</sequence>
<dbReference type="Proteomes" id="UP000050509">
    <property type="component" value="Unassembled WGS sequence"/>
</dbReference>
<comment type="caution">
    <text evidence="2">The sequence shown here is derived from an EMBL/GenBank/DDBJ whole genome shotgun (WGS) entry which is preliminary data.</text>
</comment>
<feature type="region of interest" description="Disordered" evidence="1">
    <location>
        <begin position="91"/>
        <end position="114"/>
    </location>
</feature>
<evidence type="ECO:0000313" key="3">
    <source>
        <dbReference type="Proteomes" id="UP000050509"/>
    </source>
</evidence>
<evidence type="ECO:0000256" key="1">
    <source>
        <dbReference type="SAM" id="MobiDB-lite"/>
    </source>
</evidence>
<accession>A0A0P9HIQ8</accession>
<dbReference type="EMBL" id="LJCR01000017">
    <property type="protein sequence ID" value="KPV54760.1"/>
    <property type="molecule type" value="Genomic_DNA"/>
</dbReference>
<organism evidence="2 3">
    <name type="scientific">Kouleothrix aurantiaca</name>
    <dbReference type="NCBI Taxonomy" id="186479"/>
    <lineage>
        <taxon>Bacteria</taxon>
        <taxon>Bacillati</taxon>
        <taxon>Chloroflexota</taxon>
        <taxon>Chloroflexia</taxon>
        <taxon>Chloroflexales</taxon>
        <taxon>Roseiflexineae</taxon>
        <taxon>Roseiflexaceae</taxon>
        <taxon>Kouleothrix</taxon>
    </lineage>
</organism>